<keyword evidence="3" id="KW-0862">Zinc</keyword>
<evidence type="ECO:0000256" key="4">
    <source>
        <dbReference type="PROSITE-ProRule" id="PRU00175"/>
    </source>
</evidence>
<evidence type="ECO:0000256" key="2">
    <source>
        <dbReference type="ARBA" id="ARBA00022771"/>
    </source>
</evidence>
<protein>
    <recommendedName>
        <fullName evidence="10">PHD and RING finger domain-containing protein 1</fullName>
    </recommendedName>
</protein>
<evidence type="ECO:0000313" key="8">
    <source>
        <dbReference type="EMBL" id="KAG6434265.1"/>
    </source>
</evidence>
<organism evidence="8">
    <name type="scientific">Salvia splendens</name>
    <name type="common">Scarlet sage</name>
    <dbReference type="NCBI Taxonomy" id="180675"/>
    <lineage>
        <taxon>Eukaryota</taxon>
        <taxon>Viridiplantae</taxon>
        <taxon>Streptophyta</taxon>
        <taxon>Embryophyta</taxon>
        <taxon>Tracheophyta</taxon>
        <taxon>Spermatophyta</taxon>
        <taxon>Magnoliopsida</taxon>
        <taxon>eudicotyledons</taxon>
        <taxon>Gunneridae</taxon>
        <taxon>Pentapetalae</taxon>
        <taxon>asterids</taxon>
        <taxon>lamiids</taxon>
        <taxon>Lamiales</taxon>
        <taxon>Lamiaceae</taxon>
        <taxon>Nepetoideae</taxon>
        <taxon>Mentheae</taxon>
        <taxon>Salviinae</taxon>
        <taxon>Salvia</taxon>
        <taxon>Salvia subgen. Calosphace</taxon>
        <taxon>core Calosphace</taxon>
    </lineage>
</organism>
<evidence type="ECO:0000256" key="1">
    <source>
        <dbReference type="ARBA" id="ARBA00022723"/>
    </source>
</evidence>
<reference evidence="8" key="2">
    <citation type="submission" date="2020-08" db="EMBL/GenBank/DDBJ databases">
        <title>Plant Genome Project.</title>
        <authorList>
            <person name="Zhang R.-G."/>
        </authorList>
    </citation>
    <scope>NUCLEOTIDE SEQUENCE</scope>
    <source>
        <strain evidence="8">Huo1</strain>
        <tissue evidence="8">Leaf</tissue>
    </source>
</reference>
<dbReference type="EMBL" id="PNBA02000002">
    <property type="protein sequence ID" value="KAG6434265.1"/>
    <property type="molecule type" value="Genomic_DNA"/>
</dbReference>
<proteinExistence type="predicted"/>
<dbReference type="Pfam" id="PF13639">
    <property type="entry name" value="zf-RING_2"/>
    <property type="match status" value="1"/>
</dbReference>
<dbReference type="InterPro" id="IPR001841">
    <property type="entry name" value="Znf_RING"/>
</dbReference>
<dbReference type="CDD" id="cd16574">
    <property type="entry name" value="RING-HC_Topors"/>
    <property type="match status" value="1"/>
</dbReference>
<dbReference type="InterPro" id="IPR017907">
    <property type="entry name" value="Znf_RING_CS"/>
</dbReference>
<feature type="compositionally biased region" description="Basic residues" evidence="5">
    <location>
        <begin position="75"/>
        <end position="102"/>
    </location>
</feature>
<feature type="compositionally biased region" description="Basic and acidic residues" evidence="5">
    <location>
        <begin position="232"/>
        <end position="241"/>
    </location>
</feature>
<dbReference type="GO" id="GO:0008270">
    <property type="term" value="F:zinc ion binding"/>
    <property type="evidence" value="ECO:0007669"/>
    <property type="project" value="UniProtKB-KW"/>
</dbReference>
<dbReference type="PROSITE" id="PS50016">
    <property type="entry name" value="ZF_PHD_2"/>
    <property type="match status" value="1"/>
</dbReference>
<dbReference type="InterPro" id="IPR011011">
    <property type="entry name" value="Znf_FYVE_PHD"/>
</dbReference>
<dbReference type="InterPro" id="IPR019787">
    <property type="entry name" value="Znf_PHD-finger"/>
</dbReference>
<keyword evidence="9" id="KW-1185">Reference proteome</keyword>
<dbReference type="PROSITE" id="PS00518">
    <property type="entry name" value="ZF_RING_1"/>
    <property type="match status" value="1"/>
</dbReference>
<dbReference type="PANTHER" id="PTHR47177:SF3">
    <property type="entry name" value="F18C1.6 PROTEIN"/>
    <property type="match status" value="1"/>
</dbReference>
<dbReference type="SMART" id="SM00249">
    <property type="entry name" value="PHD"/>
    <property type="match status" value="1"/>
</dbReference>
<evidence type="ECO:0000259" key="7">
    <source>
        <dbReference type="PROSITE" id="PS50089"/>
    </source>
</evidence>
<comment type="caution">
    <text evidence="8">The sequence shown here is derived from an EMBL/GenBank/DDBJ whole genome shotgun (WGS) entry which is preliminary data.</text>
</comment>
<feature type="compositionally biased region" description="Basic residues" evidence="5">
    <location>
        <begin position="214"/>
        <end position="231"/>
    </location>
</feature>
<keyword evidence="2 4" id="KW-0863">Zinc-finger</keyword>
<evidence type="ECO:0000256" key="3">
    <source>
        <dbReference type="ARBA" id="ARBA00022833"/>
    </source>
</evidence>
<feature type="region of interest" description="Disordered" evidence="5">
    <location>
        <begin position="1"/>
        <end position="244"/>
    </location>
</feature>
<accession>A0A8X8YJV0</accession>
<keyword evidence="1" id="KW-0479">Metal-binding</keyword>
<gene>
    <name evidence="8" type="ORF">SASPL_105889</name>
</gene>
<feature type="compositionally biased region" description="Acidic residues" evidence="5">
    <location>
        <begin position="106"/>
        <end position="115"/>
    </location>
</feature>
<feature type="compositionally biased region" description="Basic and acidic residues" evidence="5">
    <location>
        <begin position="163"/>
        <end position="179"/>
    </location>
</feature>
<feature type="compositionally biased region" description="Acidic residues" evidence="5">
    <location>
        <begin position="25"/>
        <end position="38"/>
    </location>
</feature>
<dbReference type="SMART" id="SM00184">
    <property type="entry name" value="RING"/>
    <property type="match status" value="1"/>
</dbReference>
<feature type="compositionally biased region" description="Acidic residues" evidence="5">
    <location>
        <begin position="180"/>
        <end position="206"/>
    </location>
</feature>
<dbReference type="PANTHER" id="PTHR47177">
    <property type="entry name" value="F18C1.6 PROTEIN"/>
    <property type="match status" value="1"/>
</dbReference>
<dbReference type="SUPFAM" id="SSF57903">
    <property type="entry name" value="FYVE/PHD zinc finger"/>
    <property type="match status" value="1"/>
</dbReference>
<evidence type="ECO:0008006" key="10">
    <source>
        <dbReference type="Google" id="ProtNLM"/>
    </source>
</evidence>
<feature type="domain" description="RING-type" evidence="7">
    <location>
        <begin position="346"/>
        <end position="388"/>
    </location>
</feature>
<dbReference type="Gene3D" id="3.30.40.10">
    <property type="entry name" value="Zinc/RING finger domain, C3HC4 (zinc finger)"/>
    <property type="match status" value="2"/>
</dbReference>
<dbReference type="SUPFAM" id="SSF57850">
    <property type="entry name" value="RING/U-box"/>
    <property type="match status" value="1"/>
</dbReference>
<dbReference type="Pfam" id="PF00628">
    <property type="entry name" value="PHD"/>
    <property type="match status" value="1"/>
</dbReference>
<dbReference type="Proteomes" id="UP000298416">
    <property type="component" value="Unassembled WGS sequence"/>
</dbReference>
<dbReference type="InterPro" id="IPR058746">
    <property type="entry name" value="Znf_RING-type_Topors"/>
</dbReference>
<dbReference type="InterPro" id="IPR001965">
    <property type="entry name" value="Znf_PHD"/>
</dbReference>
<feature type="compositionally biased region" description="Acidic residues" evidence="5">
    <location>
        <begin position="132"/>
        <end position="141"/>
    </location>
</feature>
<name>A0A8X8YJV0_SALSN</name>
<reference evidence="8" key="1">
    <citation type="submission" date="2018-01" db="EMBL/GenBank/DDBJ databases">
        <authorList>
            <person name="Mao J.F."/>
        </authorList>
    </citation>
    <scope>NUCLEOTIDE SEQUENCE</scope>
    <source>
        <strain evidence="8">Huo1</strain>
        <tissue evidence="8">Leaf</tissue>
    </source>
</reference>
<evidence type="ECO:0000256" key="5">
    <source>
        <dbReference type="SAM" id="MobiDB-lite"/>
    </source>
</evidence>
<feature type="region of interest" description="Disordered" evidence="5">
    <location>
        <begin position="698"/>
        <end position="723"/>
    </location>
</feature>
<dbReference type="PROSITE" id="PS50089">
    <property type="entry name" value="ZF_RING_2"/>
    <property type="match status" value="1"/>
</dbReference>
<dbReference type="InterPro" id="IPR013083">
    <property type="entry name" value="Znf_RING/FYVE/PHD"/>
</dbReference>
<evidence type="ECO:0000259" key="6">
    <source>
        <dbReference type="PROSITE" id="PS50016"/>
    </source>
</evidence>
<dbReference type="AlphaFoldDB" id="A0A8X8YJV0"/>
<feature type="domain" description="PHD-type" evidence="6">
    <location>
        <begin position="436"/>
        <end position="485"/>
    </location>
</feature>
<evidence type="ECO:0000313" key="9">
    <source>
        <dbReference type="Proteomes" id="UP000298416"/>
    </source>
</evidence>
<sequence length="723" mass="81267">MARGGKVSYKRNPRNKARLEKQGSDESDEDYRVDEDEEIHLSEDDYCSSLAEDESDGSFGKSDDEEEEWIEKKDKTKKTAMPRRQKKFQTRKKNMVVKSRKKQVTDSEEEEEYDDYCVSGLRQQNKNKVSHEEEDYDDDSEVFCRQDEDVFVDENPRKKSRVSKTEIHEDPKEKDKLAFTEEEDDDDDDDDEDYNESDDTEDEECTPGEVLKSNSRKPVRKRVLRPKNRSKLSKEFKDEKHASKKRKTIKKWVWGRRKKATVTVNSDSDFVSSESSDYEYTISEEEREQIKEGTRFCKRLKTDLRGSGSLKMMEEEKLGSLKGKCPGRKGKQKVVDLNIEIGKQVCGICLSEEGKRTVKGVLNCCSHYFCFACIMEWSKVESRCPLCKQRFTTISRTARTDGGHDLRDAVFPVPERDQVYQPSEEELRGYLDPYENVLCTECLHGGDDAFMLLCDLCDSPAHTYCVGLGREVPDGNWYCDGCRPTVLASSNAQGLNSTPDHGPINNLSVGSSPGCAVRETFDLNEAYVPDTPLSQVSGHSQSPRYSVGHLQTTSPASGSGAFTLHDRRRIQRVIHRFINSRSQQSEGNNAAASASASASAINLFGSPVGHGVIATQNPIMPRMAPQNIFRGRLADYTTSSLYNRDAFSPRLSNLRGNVLQSLPSTSNIHPFGGLSQSEYAGISARISGDLVQQQLHPCSATSNTGANASTSPFQFTEDSSQNS</sequence>